<dbReference type="InterPro" id="IPR003594">
    <property type="entry name" value="HATPase_dom"/>
</dbReference>
<sequence>MKETYIRSVLPSDCGTSTVRSDLRRQLVAWGRSELADDAALVIGELLSNAMRHGKPPVRVVVACRRPPDEQSLRVEVTDSGHTFDVALVRARWRHPSFTADIGGRGLFLVDALCHGWGDQPAGEGHTVWADLS</sequence>
<dbReference type="PANTHER" id="PTHR35526">
    <property type="entry name" value="ANTI-SIGMA-F FACTOR RSBW-RELATED"/>
    <property type="match status" value="1"/>
</dbReference>
<reference evidence="3" key="1">
    <citation type="journal article" date="2014" name="Int. J. Syst. Evol. Microbiol.">
        <title>Complete genome sequence of Corynebacterium casei LMG S-19264T (=DSM 44701T), isolated from a smear-ripened cheese.</title>
        <authorList>
            <consortium name="US DOE Joint Genome Institute (JGI-PGF)"/>
            <person name="Walter F."/>
            <person name="Albersmeier A."/>
            <person name="Kalinowski J."/>
            <person name="Ruckert C."/>
        </authorList>
    </citation>
    <scope>NUCLEOTIDE SEQUENCE</scope>
    <source>
        <strain evidence="3">JCM 4956</strain>
    </source>
</reference>
<dbReference type="RefSeq" id="WP_190036247.1">
    <property type="nucleotide sequence ID" value="NZ_BMWD01000010.1"/>
</dbReference>
<protein>
    <recommendedName>
        <fullName evidence="2">Histidine kinase/HSP90-like ATPase domain-containing protein</fullName>
    </recommendedName>
</protein>
<accession>A0A918NCM5</accession>
<dbReference type="PANTHER" id="PTHR35526:SF3">
    <property type="entry name" value="ANTI-SIGMA-F FACTOR RSBW"/>
    <property type="match status" value="1"/>
</dbReference>
<evidence type="ECO:0000259" key="2">
    <source>
        <dbReference type="Pfam" id="PF13581"/>
    </source>
</evidence>
<keyword evidence="1" id="KW-0808">Transferase</keyword>
<feature type="domain" description="Histidine kinase/HSP90-like ATPase" evidence="2">
    <location>
        <begin position="24"/>
        <end position="114"/>
    </location>
</feature>
<evidence type="ECO:0000256" key="1">
    <source>
        <dbReference type="ARBA" id="ARBA00022527"/>
    </source>
</evidence>
<dbReference type="InterPro" id="IPR050267">
    <property type="entry name" value="Anti-sigma-factor_SerPK"/>
</dbReference>
<gene>
    <name evidence="3" type="ORF">GCM10010515_32890</name>
</gene>
<evidence type="ECO:0000313" key="3">
    <source>
        <dbReference type="EMBL" id="GGX62649.1"/>
    </source>
</evidence>
<dbReference type="Gene3D" id="3.30.565.10">
    <property type="entry name" value="Histidine kinase-like ATPase, C-terminal domain"/>
    <property type="match status" value="1"/>
</dbReference>
<keyword evidence="1" id="KW-0723">Serine/threonine-protein kinase</keyword>
<name>A0A918NCM5_9ACTN</name>
<dbReference type="Pfam" id="PF13581">
    <property type="entry name" value="HATPase_c_2"/>
    <property type="match status" value="1"/>
</dbReference>
<dbReference type="Proteomes" id="UP000645555">
    <property type="component" value="Unassembled WGS sequence"/>
</dbReference>
<dbReference type="CDD" id="cd16936">
    <property type="entry name" value="HATPase_RsbW-like"/>
    <property type="match status" value="1"/>
</dbReference>
<dbReference type="GO" id="GO:0004674">
    <property type="term" value="F:protein serine/threonine kinase activity"/>
    <property type="evidence" value="ECO:0007669"/>
    <property type="project" value="UniProtKB-KW"/>
</dbReference>
<dbReference type="InterPro" id="IPR036890">
    <property type="entry name" value="HATPase_C_sf"/>
</dbReference>
<proteinExistence type="predicted"/>
<evidence type="ECO:0000313" key="4">
    <source>
        <dbReference type="Proteomes" id="UP000645555"/>
    </source>
</evidence>
<dbReference type="SUPFAM" id="SSF55874">
    <property type="entry name" value="ATPase domain of HSP90 chaperone/DNA topoisomerase II/histidine kinase"/>
    <property type="match status" value="1"/>
</dbReference>
<organism evidence="3 4">
    <name type="scientific">Streptomyces fructofermentans</name>
    <dbReference type="NCBI Taxonomy" id="152141"/>
    <lineage>
        <taxon>Bacteria</taxon>
        <taxon>Bacillati</taxon>
        <taxon>Actinomycetota</taxon>
        <taxon>Actinomycetes</taxon>
        <taxon>Kitasatosporales</taxon>
        <taxon>Streptomycetaceae</taxon>
        <taxon>Streptomyces</taxon>
    </lineage>
</organism>
<reference evidence="3" key="2">
    <citation type="submission" date="2020-09" db="EMBL/GenBank/DDBJ databases">
        <authorList>
            <person name="Sun Q."/>
            <person name="Ohkuma M."/>
        </authorList>
    </citation>
    <scope>NUCLEOTIDE SEQUENCE</scope>
    <source>
        <strain evidence="3">JCM 4956</strain>
    </source>
</reference>
<dbReference type="AlphaFoldDB" id="A0A918NCM5"/>
<comment type="caution">
    <text evidence="3">The sequence shown here is derived from an EMBL/GenBank/DDBJ whole genome shotgun (WGS) entry which is preliminary data.</text>
</comment>
<keyword evidence="1" id="KW-0418">Kinase</keyword>
<dbReference type="EMBL" id="BMWD01000010">
    <property type="protein sequence ID" value="GGX62649.1"/>
    <property type="molecule type" value="Genomic_DNA"/>
</dbReference>
<keyword evidence="4" id="KW-1185">Reference proteome</keyword>